<gene>
    <name evidence="2" type="ORF">THII_2104</name>
</gene>
<organism evidence="2 3">
    <name type="scientific">Thioploca ingrica</name>
    <dbReference type="NCBI Taxonomy" id="40754"/>
    <lineage>
        <taxon>Bacteria</taxon>
        <taxon>Pseudomonadati</taxon>
        <taxon>Pseudomonadota</taxon>
        <taxon>Gammaproteobacteria</taxon>
        <taxon>Thiotrichales</taxon>
        <taxon>Thiotrichaceae</taxon>
        <taxon>Thioploca</taxon>
    </lineage>
</organism>
<dbReference type="PANTHER" id="PTHR46230">
    <property type="match status" value="1"/>
</dbReference>
<dbReference type="STRING" id="40754.THII_2104"/>
<dbReference type="Pfam" id="PF01722">
    <property type="entry name" value="BolA"/>
    <property type="match status" value="1"/>
</dbReference>
<evidence type="ECO:0000256" key="1">
    <source>
        <dbReference type="RuleBase" id="RU003860"/>
    </source>
</evidence>
<keyword evidence="3" id="KW-1185">Reference proteome</keyword>
<reference evidence="2 3" key="1">
    <citation type="journal article" date="2014" name="ISME J.">
        <title>Ecophysiology of Thioploca ingrica as revealed by the complete genome sequence supplemented with proteomic evidence.</title>
        <authorList>
            <person name="Kojima H."/>
            <person name="Ogura Y."/>
            <person name="Yamamoto N."/>
            <person name="Togashi T."/>
            <person name="Mori H."/>
            <person name="Watanabe T."/>
            <person name="Nemoto F."/>
            <person name="Kurokawa K."/>
            <person name="Hayashi T."/>
            <person name="Fukui M."/>
        </authorList>
    </citation>
    <scope>NUCLEOTIDE SEQUENCE [LARGE SCALE GENOMIC DNA]</scope>
</reference>
<dbReference type="InterPro" id="IPR036065">
    <property type="entry name" value="BolA-like_sf"/>
</dbReference>
<dbReference type="Proteomes" id="UP000031623">
    <property type="component" value="Chromosome"/>
</dbReference>
<proteinExistence type="inferred from homology"/>
<evidence type="ECO:0000313" key="2">
    <source>
        <dbReference type="EMBL" id="BAP56401.1"/>
    </source>
</evidence>
<dbReference type="PANTHER" id="PTHR46230:SF7">
    <property type="entry name" value="BOLA-LIKE PROTEIN 1"/>
    <property type="match status" value="1"/>
</dbReference>
<name>A0A090BV82_9GAMM</name>
<dbReference type="SUPFAM" id="SSF82657">
    <property type="entry name" value="BolA-like"/>
    <property type="match status" value="1"/>
</dbReference>
<dbReference type="HOGENOM" id="CLU_109462_2_1_6"/>
<dbReference type="KEGG" id="tig:THII_2104"/>
<dbReference type="OrthoDB" id="9812890at2"/>
<dbReference type="Gene3D" id="3.30.300.90">
    <property type="entry name" value="BolA-like"/>
    <property type="match status" value="1"/>
</dbReference>
<dbReference type="PIRSF" id="PIRSF003113">
    <property type="entry name" value="BolA"/>
    <property type="match status" value="1"/>
</dbReference>
<dbReference type="EMBL" id="AP014633">
    <property type="protein sequence ID" value="BAP56401.1"/>
    <property type="molecule type" value="Genomic_DNA"/>
</dbReference>
<protein>
    <submittedName>
        <fullName evidence="2">BolA-like protein</fullName>
    </submittedName>
</protein>
<dbReference type="GO" id="GO:0016226">
    <property type="term" value="P:iron-sulfur cluster assembly"/>
    <property type="evidence" value="ECO:0007669"/>
    <property type="project" value="TreeGrafter"/>
</dbReference>
<dbReference type="AlphaFoldDB" id="A0A090BV82"/>
<dbReference type="InterPro" id="IPR002634">
    <property type="entry name" value="BolA"/>
</dbReference>
<evidence type="ECO:0000313" key="3">
    <source>
        <dbReference type="Proteomes" id="UP000031623"/>
    </source>
</evidence>
<comment type="similarity">
    <text evidence="1">Belongs to the BolA/IbaG family.</text>
</comment>
<accession>A0A090BV82</accession>
<sequence length="93" mass="10452">MLNTDYTLLIKEKLQTAFTTTYLEVIDESHQHVGHSGAREGGGHFAVTIVSPQFSNQPLIQRHRMVYAALNELMNTVIHALSIQAQTPEEFSK</sequence>